<dbReference type="CDD" id="cd00761">
    <property type="entry name" value="Glyco_tranf_GTA_type"/>
    <property type="match status" value="1"/>
</dbReference>
<dbReference type="InterPro" id="IPR050834">
    <property type="entry name" value="Glycosyltransf_2"/>
</dbReference>
<dbReference type="InterPro" id="IPR029044">
    <property type="entry name" value="Nucleotide-diphossugar_trans"/>
</dbReference>
<accession>A0ABP8ZAS0</accession>
<reference evidence="3" key="1">
    <citation type="journal article" date="2019" name="Int. J. Syst. Evol. Microbiol.">
        <title>The Global Catalogue of Microorganisms (GCM) 10K type strain sequencing project: providing services to taxonomists for standard genome sequencing and annotation.</title>
        <authorList>
            <consortium name="The Broad Institute Genomics Platform"/>
            <consortium name="The Broad Institute Genome Sequencing Center for Infectious Disease"/>
            <person name="Wu L."/>
            <person name="Ma J."/>
        </authorList>
    </citation>
    <scope>NUCLEOTIDE SEQUENCE [LARGE SCALE GENOMIC DNA]</scope>
    <source>
        <strain evidence="3">JCM 19015</strain>
    </source>
</reference>
<dbReference type="Gene3D" id="3.90.550.10">
    <property type="entry name" value="Spore Coat Polysaccharide Biosynthesis Protein SpsA, Chain A"/>
    <property type="match status" value="1"/>
</dbReference>
<sequence>MAAAGGARALTVSVVIPVRNDAEPLARCFRALAAQTVPPDEVVVVDNGSTDDSAAVAGRAGARVVVEHEQGIGAAASRGYDAATGDLILRLDTDSVPPPMWIARIVQAFEADAGLGALSGPGAFLGMPRPLGRLATAGYMGIYFTVLGAIIGRAPLFGSNLAMRRAAWQAVSAEVHRHDTGVHDDLDLSLHLAPRFPTRLDRSLVVRMSARPLASASGMLERLQRAVHTMRLHADDVRMLRRGSAATVTRLVRPE</sequence>
<gene>
    <name evidence="2" type="ORF">GCM10025783_23910</name>
</gene>
<protein>
    <submittedName>
        <fullName evidence="2">Glycosyltransferase family A protein</fullName>
    </submittedName>
</protein>
<evidence type="ECO:0000313" key="2">
    <source>
        <dbReference type="EMBL" id="GAA4750613.1"/>
    </source>
</evidence>
<dbReference type="RefSeq" id="WP_345481437.1">
    <property type="nucleotide sequence ID" value="NZ_BAABLP010000004.1"/>
</dbReference>
<comment type="caution">
    <text evidence="2">The sequence shown here is derived from an EMBL/GenBank/DDBJ whole genome shotgun (WGS) entry which is preliminary data.</text>
</comment>
<dbReference type="Proteomes" id="UP001500121">
    <property type="component" value="Unassembled WGS sequence"/>
</dbReference>
<organism evidence="2 3">
    <name type="scientific">Amnibacterium soli</name>
    <dbReference type="NCBI Taxonomy" id="1282736"/>
    <lineage>
        <taxon>Bacteria</taxon>
        <taxon>Bacillati</taxon>
        <taxon>Actinomycetota</taxon>
        <taxon>Actinomycetes</taxon>
        <taxon>Micrococcales</taxon>
        <taxon>Microbacteriaceae</taxon>
        <taxon>Amnibacterium</taxon>
    </lineage>
</organism>
<dbReference type="EMBL" id="BAABLP010000004">
    <property type="protein sequence ID" value="GAA4750613.1"/>
    <property type="molecule type" value="Genomic_DNA"/>
</dbReference>
<feature type="domain" description="Glycosyltransferase 2-like" evidence="1">
    <location>
        <begin position="13"/>
        <end position="113"/>
    </location>
</feature>
<keyword evidence="3" id="KW-1185">Reference proteome</keyword>
<dbReference type="SUPFAM" id="SSF53448">
    <property type="entry name" value="Nucleotide-diphospho-sugar transferases"/>
    <property type="match status" value="1"/>
</dbReference>
<dbReference type="PANTHER" id="PTHR43685">
    <property type="entry name" value="GLYCOSYLTRANSFERASE"/>
    <property type="match status" value="1"/>
</dbReference>
<dbReference type="InterPro" id="IPR001173">
    <property type="entry name" value="Glyco_trans_2-like"/>
</dbReference>
<dbReference type="PANTHER" id="PTHR43685:SF2">
    <property type="entry name" value="GLYCOSYLTRANSFERASE 2-LIKE DOMAIN-CONTAINING PROTEIN"/>
    <property type="match status" value="1"/>
</dbReference>
<name>A0ABP8ZAS0_9MICO</name>
<dbReference type="Pfam" id="PF00535">
    <property type="entry name" value="Glycos_transf_2"/>
    <property type="match status" value="1"/>
</dbReference>
<evidence type="ECO:0000259" key="1">
    <source>
        <dbReference type="Pfam" id="PF00535"/>
    </source>
</evidence>
<evidence type="ECO:0000313" key="3">
    <source>
        <dbReference type="Proteomes" id="UP001500121"/>
    </source>
</evidence>
<proteinExistence type="predicted"/>